<feature type="compositionally biased region" description="Low complexity" evidence="5">
    <location>
        <begin position="199"/>
        <end position="221"/>
    </location>
</feature>
<organism evidence="7 8">
    <name type="scientific">Lentzea roselyniae</name>
    <dbReference type="NCBI Taxonomy" id="531940"/>
    <lineage>
        <taxon>Bacteria</taxon>
        <taxon>Bacillati</taxon>
        <taxon>Actinomycetota</taxon>
        <taxon>Actinomycetes</taxon>
        <taxon>Pseudonocardiales</taxon>
        <taxon>Pseudonocardiaceae</taxon>
        <taxon>Lentzea</taxon>
    </lineage>
</organism>
<dbReference type="PROSITE" id="PS51635">
    <property type="entry name" value="PNPLA"/>
    <property type="match status" value="1"/>
</dbReference>
<reference evidence="8" key="1">
    <citation type="journal article" date="2019" name="Int. J. Syst. Evol. Microbiol.">
        <title>The Global Catalogue of Microorganisms (GCM) 10K type strain sequencing project: providing services to taxonomists for standard genome sequencing and annotation.</title>
        <authorList>
            <consortium name="The Broad Institute Genomics Platform"/>
            <consortium name="The Broad Institute Genome Sequencing Center for Infectious Disease"/>
            <person name="Wu L."/>
            <person name="Ma J."/>
        </authorList>
    </citation>
    <scope>NUCLEOTIDE SEQUENCE [LARGE SCALE GENOMIC DNA]</scope>
    <source>
        <strain evidence="8">JCM 17494</strain>
    </source>
</reference>
<feature type="region of interest" description="Disordered" evidence="5">
    <location>
        <begin position="191"/>
        <end position="221"/>
    </location>
</feature>
<evidence type="ECO:0000256" key="2">
    <source>
        <dbReference type="ARBA" id="ARBA00022963"/>
    </source>
</evidence>
<accession>A0ABP7A1S7</accession>
<dbReference type="Pfam" id="PF01734">
    <property type="entry name" value="Patatin"/>
    <property type="match status" value="1"/>
</dbReference>
<name>A0ABP7A1S7_9PSEU</name>
<proteinExistence type="predicted"/>
<evidence type="ECO:0000259" key="6">
    <source>
        <dbReference type="PROSITE" id="PS51635"/>
    </source>
</evidence>
<feature type="active site" description="Nucleophile" evidence="4">
    <location>
        <position position="19"/>
    </location>
</feature>
<keyword evidence="3 4" id="KW-0443">Lipid metabolism</keyword>
<dbReference type="SUPFAM" id="SSF52151">
    <property type="entry name" value="FabD/lysophospholipase-like"/>
    <property type="match status" value="1"/>
</dbReference>
<evidence type="ECO:0000256" key="5">
    <source>
        <dbReference type="SAM" id="MobiDB-lite"/>
    </source>
</evidence>
<feature type="short sequence motif" description="GXSXG" evidence="4">
    <location>
        <begin position="17"/>
        <end position="21"/>
    </location>
</feature>
<keyword evidence="1 4" id="KW-0378">Hydrolase</keyword>
<evidence type="ECO:0000256" key="3">
    <source>
        <dbReference type="ARBA" id="ARBA00023098"/>
    </source>
</evidence>
<gene>
    <name evidence="7" type="ORF">GCM10022267_06690</name>
</gene>
<protein>
    <recommendedName>
        <fullName evidence="6">PNPLA domain-containing protein</fullName>
    </recommendedName>
</protein>
<evidence type="ECO:0000313" key="7">
    <source>
        <dbReference type="EMBL" id="GAA3623230.1"/>
    </source>
</evidence>
<dbReference type="InterPro" id="IPR016035">
    <property type="entry name" value="Acyl_Trfase/lysoPLipase"/>
</dbReference>
<dbReference type="InterPro" id="IPR002641">
    <property type="entry name" value="PNPLA_dom"/>
</dbReference>
<dbReference type="PANTHER" id="PTHR14226:SF29">
    <property type="entry name" value="NEUROPATHY TARGET ESTERASE SWS"/>
    <property type="match status" value="1"/>
</dbReference>
<comment type="caution">
    <text evidence="7">The sequence shown here is derived from an EMBL/GenBank/DDBJ whole genome shotgun (WGS) entry which is preliminary data.</text>
</comment>
<evidence type="ECO:0000313" key="8">
    <source>
        <dbReference type="Proteomes" id="UP001500711"/>
    </source>
</evidence>
<feature type="active site" description="Proton acceptor" evidence="4">
    <location>
        <position position="141"/>
    </location>
</feature>
<evidence type="ECO:0000256" key="4">
    <source>
        <dbReference type="PROSITE-ProRule" id="PRU01161"/>
    </source>
</evidence>
<dbReference type="PANTHER" id="PTHR14226">
    <property type="entry name" value="NEUROPATHY TARGET ESTERASE/SWISS CHEESE D.MELANOGASTER"/>
    <property type="match status" value="1"/>
</dbReference>
<dbReference type="RefSeq" id="WP_346127501.1">
    <property type="nucleotide sequence ID" value="NZ_BAABBE010000002.1"/>
</dbReference>
<dbReference type="InterPro" id="IPR050301">
    <property type="entry name" value="NTE"/>
</dbReference>
<keyword evidence="8" id="KW-1185">Reference proteome</keyword>
<comment type="caution">
    <text evidence="4">Lacks conserved residue(s) required for the propagation of feature annotation.</text>
</comment>
<feature type="short sequence motif" description="DGA/G" evidence="4">
    <location>
        <begin position="141"/>
        <end position="143"/>
    </location>
</feature>
<feature type="domain" description="PNPLA" evidence="6">
    <location>
        <begin position="1"/>
        <end position="154"/>
    </location>
</feature>
<sequence>MLAALTETDVRPNLMVGTSVGAANAVWFVLYPSDVDSLASLWLSLRRTDVLPTRPVRGLLGLLGFRDHLVPNSGLRRLLERWLGEIDLTGTEIPVHVGATDVLTGAEVLLSKGSAVDAVLASTAIPAVFPPLHLDGRYLMDGGAVNHNPVSHAVELGATWCGCCRPATRVADLAAAECCRYRVAGADVAGQPPAGGGRRTLPGPGRPPGGAVALPAAGVTR</sequence>
<evidence type="ECO:0000256" key="1">
    <source>
        <dbReference type="ARBA" id="ARBA00022801"/>
    </source>
</evidence>
<dbReference type="Gene3D" id="3.40.1090.10">
    <property type="entry name" value="Cytosolic phospholipase A2 catalytic domain"/>
    <property type="match status" value="1"/>
</dbReference>
<dbReference type="EMBL" id="BAABBE010000002">
    <property type="protein sequence ID" value="GAA3623230.1"/>
    <property type="molecule type" value="Genomic_DNA"/>
</dbReference>
<dbReference type="Proteomes" id="UP001500711">
    <property type="component" value="Unassembled WGS sequence"/>
</dbReference>
<keyword evidence="2 4" id="KW-0442">Lipid degradation</keyword>